<accession>A0A9D5A5R6</accession>
<organism evidence="3 4">
    <name type="scientific">Pisum sativum</name>
    <name type="common">Garden pea</name>
    <name type="synonym">Lathyrus oleraceus</name>
    <dbReference type="NCBI Taxonomy" id="3888"/>
    <lineage>
        <taxon>Eukaryota</taxon>
        <taxon>Viridiplantae</taxon>
        <taxon>Streptophyta</taxon>
        <taxon>Embryophyta</taxon>
        <taxon>Tracheophyta</taxon>
        <taxon>Spermatophyta</taxon>
        <taxon>Magnoliopsida</taxon>
        <taxon>eudicotyledons</taxon>
        <taxon>Gunneridae</taxon>
        <taxon>Pentapetalae</taxon>
        <taxon>rosids</taxon>
        <taxon>fabids</taxon>
        <taxon>Fabales</taxon>
        <taxon>Fabaceae</taxon>
        <taxon>Papilionoideae</taxon>
        <taxon>50 kb inversion clade</taxon>
        <taxon>NPAAA clade</taxon>
        <taxon>Hologalegina</taxon>
        <taxon>IRL clade</taxon>
        <taxon>Fabeae</taxon>
        <taxon>Lathyrus</taxon>
    </lineage>
</organism>
<dbReference type="CDD" id="cd17058">
    <property type="entry name" value="Ubl_SNRNP25"/>
    <property type="match status" value="1"/>
</dbReference>
<dbReference type="InterPro" id="IPR029071">
    <property type="entry name" value="Ubiquitin-like_domsf"/>
</dbReference>
<dbReference type="InterPro" id="IPR040610">
    <property type="entry name" value="SNRNP25_ubiquitin"/>
</dbReference>
<evidence type="ECO:0000313" key="3">
    <source>
        <dbReference type="EMBL" id="KAI5393800.1"/>
    </source>
</evidence>
<comment type="caution">
    <text evidence="3">The sequence shown here is derived from an EMBL/GenBank/DDBJ whole genome shotgun (WGS) entry which is preliminary data.</text>
</comment>
<dbReference type="SUPFAM" id="SSF54236">
    <property type="entry name" value="Ubiquitin-like"/>
    <property type="match status" value="1"/>
</dbReference>
<protein>
    <recommendedName>
        <fullName evidence="2">SNRNP25 ubiquitin-like domain-containing protein</fullName>
    </recommendedName>
</protein>
<keyword evidence="4" id="KW-1185">Reference proteome</keyword>
<proteinExistence type="predicted"/>
<dbReference type="AlphaFoldDB" id="A0A9D5A5R6"/>
<evidence type="ECO:0000259" key="2">
    <source>
        <dbReference type="Pfam" id="PF18036"/>
    </source>
</evidence>
<feature type="compositionally biased region" description="Acidic residues" evidence="1">
    <location>
        <begin position="195"/>
        <end position="212"/>
    </location>
</feature>
<evidence type="ECO:0000256" key="1">
    <source>
        <dbReference type="SAM" id="MobiDB-lite"/>
    </source>
</evidence>
<dbReference type="GO" id="GO:0000398">
    <property type="term" value="P:mRNA splicing, via spliceosome"/>
    <property type="evidence" value="ECO:0007669"/>
    <property type="project" value="InterPro"/>
</dbReference>
<dbReference type="EMBL" id="JAMSHJ010000006">
    <property type="protein sequence ID" value="KAI5393800.1"/>
    <property type="molecule type" value="Genomic_DNA"/>
</dbReference>
<dbReference type="Proteomes" id="UP001058974">
    <property type="component" value="Chromosome 6"/>
</dbReference>
<dbReference type="Gramene" id="Psat06G0078300-T1">
    <property type="protein sequence ID" value="KAI5393800.1"/>
    <property type="gene ID" value="KIW84_060783"/>
</dbReference>
<dbReference type="PANTHER" id="PTHR14942:SF20">
    <property type="entry name" value="SNRNP25 UBIQUITIN-LIKE DOMAIN-CONTAINING PROTEIN"/>
    <property type="match status" value="1"/>
</dbReference>
<feature type="domain" description="SNRNP25 ubiquitin-like" evidence="2">
    <location>
        <begin position="44"/>
        <end position="129"/>
    </location>
</feature>
<dbReference type="InterPro" id="IPR039690">
    <property type="entry name" value="SNRNP25"/>
</dbReference>
<feature type="region of interest" description="Disordered" evidence="1">
    <location>
        <begin position="1"/>
        <end position="24"/>
    </location>
</feature>
<sequence length="285" mass="32907">MAETAPSLAKKKKKTAQFSSSSPSPLAIFSRKSLFYDRLPSQPLRLSVLKLDGSSFDIQVSKNATIAELKDSVEAVFSYMPQNGPGKISWPHVWGQFCLCYDEKKLVKEEDYLRNYGVKDGDQLNFIRHASNNCGVQRKRSKKRVFHLKQHRRYKFSIINSINYKYQVVSCMTQEIHLPFARSQVNYCKQKENSDNADDENDDNIDSDENEEVKDHTKAVHVAKNKITGFMGDLLSTPLAIVRKTKTQNQIFPATISRCLLGSFRKMRRIVCFGKRQQYSIWKRY</sequence>
<reference evidence="3 4" key="1">
    <citation type="journal article" date="2022" name="Nat. Genet.">
        <title>Improved pea reference genome and pan-genome highlight genomic features and evolutionary characteristics.</title>
        <authorList>
            <person name="Yang T."/>
            <person name="Liu R."/>
            <person name="Luo Y."/>
            <person name="Hu S."/>
            <person name="Wang D."/>
            <person name="Wang C."/>
            <person name="Pandey M.K."/>
            <person name="Ge S."/>
            <person name="Xu Q."/>
            <person name="Li N."/>
            <person name="Li G."/>
            <person name="Huang Y."/>
            <person name="Saxena R.K."/>
            <person name="Ji Y."/>
            <person name="Li M."/>
            <person name="Yan X."/>
            <person name="He Y."/>
            <person name="Liu Y."/>
            <person name="Wang X."/>
            <person name="Xiang C."/>
            <person name="Varshney R.K."/>
            <person name="Ding H."/>
            <person name="Gao S."/>
            <person name="Zong X."/>
        </authorList>
    </citation>
    <scope>NUCLEOTIDE SEQUENCE [LARGE SCALE GENOMIC DNA]</scope>
    <source>
        <strain evidence="3 4">cv. Zhongwan 6</strain>
    </source>
</reference>
<dbReference type="Gene3D" id="3.10.20.90">
    <property type="entry name" value="Phosphatidylinositol 3-kinase Catalytic Subunit, Chain A, domain 1"/>
    <property type="match status" value="1"/>
</dbReference>
<feature type="region of interest" description="Disordered" evidence="1">
    <location>
        <begin position="191"/>
        <end position="217"/>
    </location>
</feature>
<name>A0A9D5A5R6_PEA</name>
<gene>
    <name evidence="3" type="ORF">KIW84_060783</name>
</gene>
<dbReference type="Pfam" id="PF18036">
    <property type="entry name" value="Ubiquitin_4"/>
    <property type="match status" value="1"/>
</dbReference>
<dbReference type="PANTHER" id="PTHR14942">
    <property type="entry name" value="U11/U12 SMALL NUCLEAR RIBONUCLEOPROTEIN 25 KDA PROTEIN"/>
    <property type="match status" value="1"/>
</dbReference>
<evidence type="ECO:0000313" key="4">
    <source>
        <dbReference type="Proteomes" id="UP001058974"/>
    </source>
</evidence>